<protein>
    <recommendedName>
        <fullName evidence="3">Reverse transcriptase domain-containing protein</fullName>
    </recommendedName>
</protein>
<feature type="compositionally biased region" description="Low complexity" evidence="1">
    <location>
        <begin position="1"/>
        <end position="10"/>
    </location>
</feature>
<reference evidence="2" key="1">
    <citation type="submission" date="2021-01" db="EMBL/GenBank/DDBJ databases">
        <authorList>
            <person name="Corre E."/>
            <person name="Pelletier E."/>
            <person name="Niang G."/>
            <person name="Scheremetjew M."/>
            <person name="Finn R."/>
            <person name="Kale V."/>
            <person name="Holt S."/>
            <person name="Cochrane G."/>
            <person name="Meng A."/>
            <person name="Brown T."/>
            <person name="Cohen L."/>
        </authorList>
    </citation>
    <scope>NUCLEOTIDE SEQUENCE</scope>
    <source>
        <strain evidence="2">NIES-381</strain>
    </source>
</reference>
<evidence type="ECO:0000313" key="2">
    <source>
        <dbReference type="EMBL" id="CAD8989992.1"/>
    </source>
</evidence>
<organism evidence="2">
    <name type="scientific">Eutreptiella gymnastica</name>
    <dbReference type="NCBI Taxonomy" id="73025"/>
    <lineage>
        <taxon>Eukaryota</taxon>
        <taxon>Discoba</taxon>
        <taxon>Euglenozoa</taxon>
        <taxon>Euglenida</taxon>
        <taxon>Spirocuta</taxon>
        <taxon>Euglenophyceae</taxon>
        <taxon>Eutreptiales</taxon>
        <taxon>Eutreptiaceae</taxon>
        <taxon>Eutreptiella</taxon>
    </lineage>
</organism>
<sequence length="713" mass="79815">MPHVAPQIEPHQPPPVHHPEGLVPPYKSLARDGCSLVSRQAGLYRSIEDETLDPLDHVAEALRLRFEDAACSQPIPAYNMQAIEAYTSVSIPEAQRRRRQAIDYWRGRAASLPPHDPSEPFHSALVEEMDRELDLLDRGPARFDVPLEVLDLVRSGAEVTGVVAYDQVFSRKAKPGPSPVPLDHLFGQQDAYRRSVERQLQSYSKADQVLLWAALDKEVSQGFGVVHLALPAPEAGRPDVFVKRFPVAQIKWDSPTWEEKTRPCDDGTACGVNSALQCLSHVDCNTLDRFAESAACFMQRARSRGYSGGFSCVVFDHDQAYRRVKRSRRFRCLVPVVSPGGAVTVGGAQHHVPAGRVVYFEAWRLLFGEGGAVPAYCLTARTVAIIIAKVLHLPPGHYIDDFIAALLEADSTAVDDLWEFLVDVLRFHLQRQKFRSGTELLYLGMETKFSADGIRFVISENRRRKYVEILQRYLDRNQLLRPQASQLAGRLNWACNALFGRCGRAFLSPILTRAWSREARPELNRDLASALRWWRQWLSAPRADLSRFIPAAPRRLTRPALSYSDASTSFGLGGVLLLPDSREALWFRTRVPLGDPIDRLEVEAAAVADLVFGPLLTQRGYVDEIAFIDNNVSGAWVTRGRGRADVDPILSAMWLQMAVRGGFKWFERVSSASNLADRPSRGLVPVCPCGWRLQELSGVLRWSPEDHAALERP</sequence>
<feature type="region of interest" description="Disordered" evidence="1">
    <location>
        <begin position="1"/>
        <end position="21"/>
    </location>
</feature>
<evidence type="ECO:0008006" key="3">
    <source>
        <dbReference type="Google" id="ProtNLM"/>
    </source>
</evidence>
<dbReference type="AlphaFoldDB" id="A0A7S1N0M9"/>
<accession>A0A7S1N0M9</accession>
<dbReference type="EMBL" id="HBGA01003003">
    <property type="protein sequence ID" value="CAD8989992.1"/>
    <property type="molecule type" value="Transcribed_RNA"/>
</dbReference>
<proteinExistence type="predicted"/>
<evidence type="ECO:0000256" key="1">
    <source>
        <dbReference type="SAM" id="MobiDB-lite"/>
    </source>
</evidence>
<name>A0A7S1N0M9_9EUGL</name>
<gene>
    <name evidence="2" type="ORF">EGYM00392_LOCUS1034</name>
</gene>